<feature type="compositionally biased region" description="Basic and acidic residues" evidence="1">
    <location>
        <begin position="49"/>
        <end position="65"/>
    </location>
</feature>
<evidence type="ECO:0000313" key="3">
    <source>
        <dbReference type="EnsemblPlants" id="KEH31993"/>
    </source>
</evidence>
<feature type="region of interest" description="Disordered" evidence="1">
    <location>
        <begin position="39"/>
        <end position="65"/>
    </location>
</feature>
<dbReference type="HOGENOM" id="CLU_2853089_0_0_1"/>
<dbReference type="EnsemblPlants" id="KEH31993">
    <property type="protein sequence ID" value="KEH31993"/>
    <property type="gene ID" value="MTR_4g109320"/>
</dbReference>
<accession>A0A072USF1</accession>
<sequence length="65" mass="7331">MDAFANYNPCQRIAVQISGIGFVKHFTRVIKENVRSSAPRLVPGQSLSRKPEFAAEHGQTREELF</sequence>
<dbReference type="EMBL" id="CM001220">
    <property type="protein sequence ID" value="KEH31993.1"/>
    <property type="molecule type" value="Genomic_DNA"/>
</dbReference>
<protein>
    <submittedName>
        <fullName evidence="2 3">Uncharacterized protein</fullName>
    </submittedName>
</protein>
<name>A0A072USF1_MEDTR</name>
<evidence type="ECO:0000313" key="4">
    <source>
        <dbReference type="Proteomes" id="UP000002051"/>
    </source>
</evidence>
<dbReference type="AlphaFoldDB" id="A0A072USF1"/>
<keyword evidence="4" id="KW-1185">Reference proteome</keyword>
<dbReference type="Proteomes" id="UP000002051">
    <property type="component" value="Chromosome 4"/>
</dbReference>
<proteinExistence type="predicted"/>
<reference evidence="2 4" key="1">
    <citation type="journal article" date="2011" name="Nature">
        <title>The Medicago genome provides insight into the evolution of rhizobial symbioses.</title>
        <authorList>
            <person name="Young N.D."/>
            <person name="Debelle F."/>
            <person name="Oldroyd G.E."/>
            <person name="Geurts R."/>
            <person name="Cannon S.B."/>
            <person name="Udvardi M.K."/>
            <person name="Benedito V.A."/>
            <person name="Mayer K.F."/>
            <person name="Gouzy J."/>
            <person name="Schoof H."/>
            <person name="Van de Peer Y."/>
            <person name="Proost S."/>
            <person name="Cook D.R."/>
            <person name="Meyers B.C."/>
            <person name="Spannagl M."/>
            <person name="Cheung F."/>
            <person name="De Mita S."/>
            <person name="Krishnakumar V."/>
            <person name="Gundlach H."/>
            <person name="Zhou S."/>
            <person name="Mudge J."/>
            <person name="Bharti A.K."/>
            <person name="Murray J.D."/>
            <person name="Naoumkina M.A."/>
            <person name="Rosen B."/>
            <person name="Silverstein K.A."/>
            <person name="Tang H."/>
            <person name="Rombauts S."/>
            <person name="Zhao P.X."/>
            <person name="Zhou P."/>
            <person name="Barbe V."/>
            <person name="Bardou P."/>
            <person name="Bechner M."/>
            <person name="Bellec A."/>
            <person name="Berger A."/>
            <person name="Berges H."/>
            <person name="Bidwell S."/>
            <person name="Bisseling T."/>
            <person name="Choisne N."/>
            <person name="Couloux A."/>
            <person name="Denny R."/>
            <person name="Deshpande S."/>
            <person name="Dai X."/>
            <person name="Doyle J.J."/>
            <person name="Dudez A.M."/>
            <person name="Farmer A.D."/>
            <person name="Fouteau S."/>
            <person name="Franken C."/>
            <person name="Gibelin C."/>
            <person name="Gish J."/>
            <person name="Goldstein S."/>
            <person name="Gonzalez A.J."/>
            <person name="Green P.J."/>
            <person name="Hallab A."/>
            <person name="Hartog M."/>
            <person name="Hua A."/>
            <person name="Humphray S.J."/>
            <person name="Jeong D.H."/>
            <person name="Jing Y."/>
            <person name="Jocker A."/>
            <person name="Kenton S.M."/>
            <person name="Kim D.J."/>
            <person name="Klee K."/>
            <person name="Lai H."/>
            <person name="Lang C."/>
            <person name="Lin S."/>
            <person name="Macmil S.L."/>
            <person name="Magdelenat G."/>
            <person name="Matthews L."/>
            <person name="McCorrison J."/>
            <person name="Monaghan E.L."/>
            <person name="Mun J.H."/>
            <person name="Najar F.Z."/>
            <person name="Nicholson C."/>
            <person name="Noirot C."/>
            <person name="O'Bleness M."/>
            <person name="Paule C.R."/>
            <person name="Poulain J."/>
            <person name="Prion F."/>
            <person name="Qin B."/>
            <person name="Qu C."/>
            <person name="Retzel E.F."/>
            <person name="Riddle C."/>
            <person name="Sallet E."/>
            <person name="Samain S."/>
            <person name="Samson N."/>
            <person name="Sanders I."/>
            <person name="Saurat O."/>
            <person name="Scarpelli C."/>
            <person name="Schiex T."/>
            <person name="Segurens B."/>
            <person name="Severin A.J."/>
            <person name="Sherrier D.J."/>
            <person name="Shi R."/>
            <person name="Sims S."/>
            <person name="Singer S.R."/>
            <person name="Sinharoy S."/>
            <person name="Sterck L."/>
            <person name="Viollet A."/>
            <person name="Wang B.B."/>
            <person name="Wang K."/>
            <person name="Wang M."/>
            <person name="Wang X."/>
            <person name="Warfsmann J."/>
            <person name="Weissenbach J."/>
            <person name="White D.D."/>
            <person name="White J.D."/>
            <person name="Wiley G.B."/>
            <person name="Wincker P."/>
            <person name="Xing Y."/>
            <person name="Yang L."/>
            <person name="Yao Z."/>
            <person name="Ying F."/>
            <person name="Zhai J."/>
            <person name="Zhou L."/>
            <person name="Zuber A."/>
            <person name="Denarie J."/>
            <person name="Dixon R.A."/>
            <person name="May G.D."/>
            <person name="Schwartz D.C."/>
            <person name="Rogers J."/>
            <person name="Quetier F."/>
            <person name="Town C.D."/>
            <person name="Roe B.A."/>
        </authorList>
    </citation>
    <scope>NUCLEOTIDE SEQUENCE [LARGE SCALE GENOMIC DNA]</scope>
    <source>
        <strain evidence="2">A17</strain>
        <strain evidence="3 4">cv. Jemalong A17</strain>
    </source>
</reference>
<gene>
    <name evidence="2" type="ordered locus">MTR_4g109320</name>
</gene>
<evidence type="ECO:0000256" key="1">
    <source>
        <dbReference type="SAM" id="MobiDB-lite"/>
    </source>
</evidence>
<organism evidence="2 4">
    <name type="scientific">Medicago truncatula</name>
    <name type="common">Barrel medic</name>
    <name type="synonym">Medicago tribuloides</name>
    <dbReference type="NCBI Taxonomy" id="3880"/>
    <lineage>
        <taxon>Eukaryota</taxon>
        <taxon>Viridiplantae</taxon>
        <taxon>Streptophyta</taxon>
        <taxon>Embryophyta</taxon>
        <taxon>Tracheophyta</taxon>
        <taxon>Spermatophyta</taxon>
        <taxon>Magnoliopsida</taxon>
        <taxon>eudicotyledons</taxon>
        <taxon>Gunneridae</taxon>
        <taxon>Pentapetalae</taxon>
        <taxon>rosids</taxon>
        <taxon>fabids</taxon>
        <taxon>Fabales</taxon>
        <taxon>Fabaceae</taxon>
        <taxon>Papilionoideae</taxon>
        <taxon>50 kb inversion clade</taxon>
        <taxon>NPAAA clade</taxon>
        <taxon>Hologalegina</taxon>
        <taxon>IRL clade</taxon>
        <taxon>Trifolieae</taxon>
        <taxon>Medicago</taxon>
    </lineage>
</organism>
<reference evidence="2 4" key="2">
    <citation type="journal article" date="2014" name="BMC Genomics">
        <title>An improved genome release (version Mt4.0) for the model legume Medicago truncatula.</title>
        <authorList>
            <person name="Tang H."/>
            <person name="Krishnakumar V."/>
            <person name="Bidwell S."/>
            <person name="Rosen B."/>
            <person name="Chan A."/>
            <person name="Zhou S."/>
            <person name="Gentzbittel L."/>
            <person name="Childs K.L."/>
            <person name="Yandell M."/>
            <person name="Gundlach H."/>
            <person name="Mayer K.F."/>
            <person name="Schwartz D.C."/>
            <person name="Town C.D."/>
        </authorList>
    </citation>
    <scope>GENOME REANNOTATION</scope>
    <source>
        <strain evidence="2">A17</strain>
        <strain evidence="3 4">cv. Jemalong A17</strain>
    </source>
</reference>
<reference evidence="3" key="3">
    <citation type="submission" date="2015-04" db="UniProtKB">
        <authorList>
            <consortium name="EnsemblPlants"/>
        </authorList>
    </citation>
    <scope>IDENTIFICATION</scope>
    <source>
        <strain evidence="3">cv. Jemalong A17</strain>
    </source>
</reference>
<evidence type="ECO:0000313" key="2">
    <source>
        <dbReference type="EMBL" id="KEH31993.1"/>
    </source>
</evidence>